<evidence type="ECO:0000313" key="3">
    <source>
        <dbReference type="EMBL" id="TDL16641.1"/>
    </source>
</evidence>
<sequence>MRSHPDIGYSSLSYQLEELIVKPLRAVGESLLASVIVLDALDECKDNDTTSIVLSALSRHVAELSQLKILVTSRPEPRITTVFHSGNLRSVTQRVDLHELQLDVVKDDIERYLTSKLAEIRDYYSDNFESVWPSLDDIRRLADLSFGLFIFAATSVKFVEDRNYSDPGRQLALLLHSTVKTIESSSPYRHLDQLYVQVLTHAFPDISSDFAARLRRVLGSVIHLQDPLPPSALEQLLDLRPTNVRRTLLHLHSVIIVPDKENDSQVIRLLHPSFFDFITDPTRCLNPKFVVNAETQHTLMARACLRSMKCLKRDTCGINNPGILNSEIHDLPTRIMKHVPPHLQYACRHWAIHLERGMFSDPLLALVVEFSKHCLLYWLEVCSLLGELRNALLALNAAKKSLSVSQTVSIGQIL</sequence>
<keyword evidence="1" id="KW-0677">Repeat</keyword>
<organism evidence="3 4">
    <name type="scientific">Rickenella mellea</name>
    <dbReference type="NCBI Taxonomy" id="50990"/>
    <lineage>
        <taxon>Eukaryota</taxon>
        <taxon>Fungi</taxon>
        <taxon>Dikarya</taxon>
        <taxon>Basidiomycota</taxon>
        <taxon>Agaricomycotina</taxon>
        <taxon>Agaricomycetes</taxon>
        <taxon>Hymenochaetales</taxon>
        <taxon>Rickenellaceae</taxon>
        <taxon>Rickenella</taxon>
    </lineage>
</organism>
<protein>
    <recommendedName>
        <fullName evidence="2">Nephrocystin 3-like N-terminal domain-containing protein</fullName>
    </recommendedName>
</protein>
<dbReference type="AlphaFoldDB" id="A0A4Y7PNS0"/>
<dbReference type="Proteomes" id="UP000294933">
    <property type="component" value="Unassembled WGS sequence"/>
</dbReference>
<dbReference type="EMBL" id="ML170238">
    <property type="protein sequence ID" value="TDL16641.1"/>
    <property type="molecule type" value="Genomic_DNA"/>
</dbReference>
<proteinExistence type="predicted"/>
<dbReference type="Pfam" id="PF24883">
    <property type="entry name" value="NPHP3_N"/>
    <property type="match status" value="1"/>
</dbReference>
<accession>A0A4Y7PNS0</accession>
<evidence type="ECO:0000259" key="2">
    <source>
        <dbReference type="Pfam" id="PF24883"/>
    </source>
</evidence>
<dbReference type="STRING" id="50990.A0A4Y7PNS0"/>
<reference evidence="3 4" key="1">
    <citation type="submission" date="2018-06" db="EMBL/GenBank/DDBJ databases">
        <title>A transcriptomic atlas of mushroom development highlights an independent origin of complex multicellularity.</title>
        <authorList>
            <consortium name="DOE Joint Genome Institute"/>
            <person name="Krizsan K."/>
            <person name="Almasi E."/>
            <person name="Merenyi Z."/>
            <person name="Sahu N."/>
            <person name="Viragh M."/>
            <person name="Koszo T."/>
            <person name="Mondo S."/>
            <person name="Kiss B."/>
            <person name="Balint B."/>
            <person name="Kues U."/>
            <person name="Barry K."/>
            <person name="Hegedus J.C."/>
            <person name="Henrissat B."/>
            <person name="Johnson J."/>
            <person name="Lipzen A."/>
            <person name="Ohm R."/>
            <person name="Nagy I."/>
            <person name="Pangilinan J."/>
            <person name="Yan J."/>
            <person name="Xiong Y."/>
            <person name="Grigoriev I.V."/>
            <person name="Hibbett D.S."/>
            <person name="Nagy L.G."/>
        </authorList>
    </citation>
    <scope>NUCLEOTIDE SEQUENCE [LARGE SCALE GENOMIC DNA]</scope>
    <source>
        <strain evidence="3 4">SZMC22713</strain>
    </source>
</reference>
<dbReference type="PANTHER" id="PTHR10039">
    <property type="entry name" value="AMELOGENIN"/>
    <property type="match status" value="1"/>
</dbReference>
<name>A0A4Y7PNS0_9AGAM</name>
<feature type="domain" description="Nephrocystin 3-like N-terminal" evidence="2">
    <location>
        <begin position="15"/>
        <end position="74"/>
    </location>
</feature>
<gene>
    <name evidence="3" type="ORF">BD410DRAFT_731104</name>
</gene>
<dbReference type="InterPro" id="IPR056884">
    <property type="entry name" value="NPHP3-like_N"/>
</dbReference>
<dbReference type="OrthoDB" id="3027122at2759"/>
<dbReference type="PANTHER" id="PTHR10039:SF14">
    <property type="entry name" value="NACHT DOMAIN-CONTAINING PROTEIN"/>
    <property type="match status" value="1"/>
</dbReference>
<evidence type="ECO:0000313" key="4">
    <source>
        <dbReference type="Proteomes" id="UP000294933"/>
    </source>
</evidence>
<keyword evidence="4" id="KW-1185">Reference proteome</keyword>
<evidence type="ECO:0000256" key="1">
    <source>
        <dbReference type="ARBA" id="ARBA00022737"/>
    </source>
</evidence>
<dbReference type="VEuPathDB" id="FungiDB:BD410DRAFT_731104"/>